<evidence type="ECO:0000313" key="1">
    <source>
        <dbReference type="EMBL" id="KAH7843233.1"/>
    </source>
</evidence>
<sequence length="969" mass="109192">MAGMTCFKSFKNGFVTILDNSTDNVEDGTSLVVRPSFIGEWALQYEPIGDTLHLPQWAIETKCKVIGGQPDSEVLLLQSSHHDKEGDQSTPFSILARKSQDEKATWSNFFKTITEPSYCKGYWEWLEDILGRHEEMLRKKKIYDAIYASLFSYDRLASVMRYFCEFWSPSTNTLHTSAGERSISLWDLRQLGGLPICGLMYDEVVPSAEEMTGVDKDSILYLPANCRYLFFAYHRLLAESKKGEVRVDAWVNFWFRGEISYRKSTKKTARNKTQRPAKNNNPTGVIGPVQLRTAEQEQVFAVLGVKEKQKELVYLAAFLACWLCKFVLPIGSCEVIRPGVFKVASIMARGERFGLAIPVLASIYRGLNDIANSSEPWKCDSVFPVHYVYAWLGEYFKTHFASDPKSAPQKPRMVRYAGERVAKYLDESEALDLFRRCDNLAMDHFAQREGEHTELIDDGELGGWQIEYLISIRSGYLTFRSGSTRVIEPYSPHRFSPQFGFSQDIPGKLQINIRSGNLMSIVRHWESLVRESTQSKLKLPKRANCRSVPVTEAYQGWWAKVHTDTFSGGASGSKSKKRLASPRNDAPKVLRCKPNPKVSGTRHRPQPIEILEGDGTEDQLSIERNSDRCWKHVASDRAKSLHPVAPFTAQVNAGTFFDGVLSSSRSFSRELRSCSHFEALNNVEEPQGSSDSIQGSDSFDLAARSSQQANVEEVASAVPQLTNSNKSSHPPLSVDKGASLPLLGGKLKISPNVDKVADIGVSKFDTSIAIRDVRRQAAIMLADNIFTLLDRATFEKLPSLQAKFEELYKEFALLGVDYSPLQKRIESYMGSAAKYISIEAEYSKSMTFASQSERLTSISHQISQESSFMEKDVESVQVKRRERNSIDAKCIQLRRELGNLETCSAQLGTSIEEIEAQASQRQTTIDHLVKERVAIEQAQLVTEGELQVASRLKNMLEKEREEIKQTPWI</sequence>
<protein>
    <submittedName>
        <fullName evidence="1">Uncharacterized protein</fullName>
    </submittedName>
</protein>
<name>A0ACB7XQL8_9ERIC</name>
<reference evidence="1 2" key="1">
    <citation type="journal article" date="2021" name="Hortic Res">
        <title>High-quality reference genome and annotation aids understanding of berry development for evergreen blueberry (Vaccinium darrowii).</title>
        <authorList>
            <person name="Yu J."/>
            <person name="Hulse-Kemp A.M."/>
            <person name="Babiker E."/>
            <person name="Staton M."/>
        </authorList>
    </citation>
    <scope>NUCLEOTIDE SEQUENCE [LARGE SCALE GENOMIC DNA]</scope>
    <source>
        <strain evidence="2">cv. NJ 8807/NJ 8810</strain>
        <tissue evidence="1">Young leaf</tissue>
    </source>
</reference>
<accession>A0ACB7XQL8</accession>
<dbReference type="EMBL" id="CM037151">
    <property type="protein sequence ID" value="KAH7843233.1"/>
    <property type="molecule type" value="Genomic_DNA"/>
</dbReference>
<comment type="caution">
    <text evidence="1">The sequence shown here is derived from an EMBL/GenBank/DDBJ whole genome shotgun (WGS) entry which is preliminary data.</text>
</comment>
<dbReference type="Proteomes" id="UP000828048">
    <property type="component" value="Chromosome 1"/>
</dbReference>
<gene>
    <name evidence="1" type="ORF">Vadar_014189</name>
</gene>
<evidence type="ECO:0000313" key="2">
    <source>
        <dbReference type="Proteomes" id="UP000828048"/>
    </source>
</evidence>
<proteinExistence type="predicted"/>
<organism evidence="1 2">
    <name type="scientific">Vaccinium darrowii</name>
    <dbReference type="NCBI Taxonomy" id="229202"/>
    <lineage>
        <taxon>Eukaryota</taxon>
        <taxon>Viridiplantae</taxon>
        <taxon>Streptophyta</taxon>
        <taxon>Embryophyta</taxon>
        <taxon>Tracheophyta</taxon>
        <taxon>Spermatophyta</taxon>
        <taxon>Magnoliopsida</taxon>
        <taxon>eudicotyledons</taxon>
        <taxon>Gunneridae</taxon>
        <taxon>Pentapetalae</taxon>
        <taxon>asterids</taxon>
        <taxon>Ericales</taxon>
        <taxon>Ericaceae</taxon>
        <taxon>Vaccinioideae</taxon>
        <taxon>Vaccinieae</taxon>
        <taxon>Vaccinium</taxon>
    </lineage>
</organism>
<keyword evidence="2" id="KW-1185">Reference proteome</keyword>